<dbReference type="EMBL" id="GBRH01228090">
    <property type="protein sequence ID" value="JAD69805.1"/>
    <property type="molecule type" value="Transcribed_RNA"/>
</dbReference>
<reference evidence="2" key="2">
    <citation type="journal article" date="2015" name="Data Brief">
        <title>Shoot transcriptome of the giant reed, Arundo donax.</title>
        <authorList>
            <person name="Barrero R.A."/>
            <person name="Guerrero F.D."/>
            <person name="Moolhuijzen P."/>
            <person name="Goolsby J.A."/>
            <person name="Tidwell J."/>
            <person name="Bellgard S.E."/>
            <person name="Bellgard M.I."/>
        </authorList>
    </citation>
    <scope>NUCLEOTIDE SEQUENCE</scope>
    <source>
        <tissue evidence="2">Shoot tissue taken approximately 20 cm above the soil surface</tissue>
    </source>
</reference>
<organism evidence="2">
    <name type="scientific">Arundo donax</name>
    <name type="common">Giant reed</name>
    <name type="synonym">Donax arundinaceus</name>
    <dbReference type="NCBI Taxonomy" id="35708"/>
    <lineage>
        <taxon>Eukaryota</taxon>
        <taxon>Viridiplantae</taxon>
        <taxon>Streptophyta</taxon>
        <taxon>Embryophyta</taxon>
        <taxon>Tracheophyta</taxon>
        <taxon>Spermatophyta</taxon>
        <taxon>Magnoliopsida</taxon>
        <taxon>Liliopsida</taxon>
        <taxon>Poales</taxon>
        <taxon>Poaceae</taxon>
        <taxon>PACMAD clade</taxon>
        <taxon>Arundinoideae</taxon>
        <taxon>Arundineae</taxon>
        <taxon>Arundo</taxon>
    </lineage>
</organism>
<protein>
    <submittedName>
        <fullName evidence="2">Uncharacterized protein</fullName>
    </submittedName>
</protein>
<dbReference type="AlphaFoldDB" id="A0A0A9C8S5"/>
<accession>A0A0A9C8S5</accession>
<name>A0A0A9C8S5_ARUDO</name>
<reference evidence="2" key="1">
    <citation type="submission" date="2014-09" db="EMBL/GenBank/DDBJ databases">
        <authorList>
            <person name="Magalhaes I.L.F."/>
            <person name="Oliveira U."/>
            <person name="Santos F.R."/>
            <person name="Vidigal T.H.D.A."/>
            <person name="Brescovit A.D."/>
            <person name="Santos A.J."/>
        </authorList>
    </citation>
    <scope>NUCLEOTIDE SEQUENCE</scope>
    <source>
        <tissue evidence="2">Shoot tissue taken approximately 20 cm above the soil surface</tissue>
    </source>
</reference>
<evidence type="ECO:0000313" key="2">
    <source>
        <dbReference type="EMBL" id="JAD69805.1"/>
    </source>
</evidence>
<sequence>MFMLSQFSSSLQRRLARLFIDSFIQKIDLDQADMNNGIFKLTQIPGRPSACSQPAKVDPCAPRPPLHATHIPPKPL</sequence>
<proteinExistence type="predicted"/>
<feature type="region of interest" description="Disordered" evidence="1">
    <location>
        <begin position="50"/>
        <end position="76"/>
    </location>
</feature>
<evidence type="ECO:0000256" key="1">
    <source>
        <dbReference type="SAM" id="MobiDB-lite"/>
    </source>
</evidence>